<dbReference type="AlphaFoldDB" id="A0A1J4SCL4"/>
<proteinExistence type="predicted"/>
<dbReference type="STRING" id="1817893.AUJ66_04275"/>
<dbReference type="Proteomes" id="UP000182278">
    <property type="component" value="Unassembled WGS sequence"/>
</dbReference>
<dbReference type="EMBL" id="MNUO01000063">
    <property type="protein sequence ID" value="OIN97127.1"/>
    <property type="molecule type" value="Genomic_DNA"/>
</dbReference>
<protein>
    <recommendedName>
        <fullName evidence="3">Sialate O-acetylesterase domain-containing protein</fullName>
    </recommendedName>
</protein>
<accession>A0A1J4SCL4</accession>
<comment type="caution">
    <text evidence="1">The sequence shown here is derived from an EMBL/GenBank/DDBJ whole genome shotgun (WGS) entry which is preliminary data.</text>
</comment>
<evidence type="ECO:0000313" key="2">
    <source>
        <dbReference type="Proteomes" id="UP000182278"/>
    </source>
</evidence>
<gene>
    <name evidence="1" type="ORF">AUJ66_04275</name>
</gene>
<sequence>MTGEKMEKRIGIGLGIIFLIIFCGYVNAADVAKVKSTIIIDHNCTDISKIPMQWIEAAKAKIKLHYAHTSHGGQILVGMEKIVKSEPGYSFIRKNKGLPATTNSLAIFDGQENDTYITPEKYWASDAGRKATQNVLDHNPEINLSMWSWCCQQNGNSEETVQKYLEAMDVFERANPGVIFIYMTGNAQANSRNRYARNEQIRNYCKANQKILFDFADLDCWYDGRQHLIGGIPVEHPRYKGNEAAHTTRESCEMKGRAFWWMMARLAGWEGK</sequence>
<name>A0A1J4SCL4_9BACT</name>
<reference evidence="1 2" key="1">
    <citation type="journal article" date="2016" name="Environ. Microbiol.">
        <title>Genomic resolution of a cold subsurface aquifer community provides metabolic insights for novel microbes adapted to high CO concentrations.</title>
        <authorList>
            <person name="Probst A.J."/>
            <person name="Castelle C.J."/>
            <person name="Singh A."/>
            <person name="Brown C.T."/>
            <person name="Anantharaman K."/>
            <person name="Sharon I."/>
            <person name="Hug L.A."/>
            <person name="Burstein D."/>
            <person name="Emerson J.B."/>
            <person name="Thomas B.C."/>
            <person name="Banfield J.F."/>
        </authorList>
    </citation>
    <scope>NUCLEOTIDE SEQUENCE [LARGE SCALE GENOMIC DNA]</scope>
    <source>
        <strain evidence="1">CG1_02_38_46</strain>
    </source>
</reference>
<evidence type="ECO:0000313" key="1">
    <source>
        <dbReference type="EMBL" id="OIN97127.1"/>
    </source>
</evidence>
<evidence type="ECO:0008006" key="3">
    <source>
        <dbReference type="Google" id="ProtNLM"/>
    </source>
</evidence>
<organism evidence="1 2">
    <name type="scientific">Candidatus Desantisbacteria bacterium CG1_02_38_46</name>
    <dbReference type="NCBI Taxonomy" id="1817893"/>
    <lineage>
        <taxon>Bacteria</taxon>
        <taxon>Candidatus Desantisiibacteriota</taxon>
    </lineage>
</organism>